<keyword evidence="3" id="KW-1185">Reference proteome</keyword>
<accession>A0A812U0S2</accession>
<dbReference type="AlphaFoldDB" id="A0A812U0S2"/>
<evidence type="ECO:0008006" key="4">
    <source>
        <dbReference type="Google" id="ProtNLM"/>
    </source>
</evidence>
<name>A0A812U0S2_9DINO</name>
<evidence type="ECO:0000313" key="2">
    <source>
        <dbReference type="EMBL" id="CAE7549794.1"/>
    </source>
</evidence>
<evidence type="ECO:0000313" key="3">
    <source>
        <dbReference type="Proteomes" id="UP000601435"/>
    </source>
</evidence>
<dbReference type="PROSITE" id="PS00018">
    <property type="entry name" value="EF_HAND_1"/>
    <property type="match status" value="1"/>
</dbReference>
<feature type="chain" id="PRO_5032675862" description="EF-hand domain-containing protein" evidence="1">
    <location>
        <begin position="21"/>
        <end position="461"/>
    </location>
</feature>
<dbReference type="OrthoDB" id="186625at2759"/>
<feature type="signal peptide" evidence="1">
    <location>
        <begin position="1"/>
        <end position="20"/>
    </location>
</feature>
<dbReference type="InterPro" id="IPR018247">
    <property type="entry name" value="EF_Hand_1_Ca_BS"/>
</dbReference>
<dbReference type="Proteomes" id="UP000601435">
    <property type="component" value="Unassembled WGS sequence"/>
</dbReference>
<comment type="caution">
    <text evidence="2">The sequence shown here is derived from an EMBL/GenBank/DDBJ whole genome shotgun (WGS) entry which is preliminary data.</text>
</comment>
<protein>
    <recommendedName>
        <fullName evidence="4">EF-hand domain-containing protein</fullName>
    </recommendedName>
</protein>
<proteinExistence type="predicted"/>
<evidence type="ECO:0000256" key="1">
    <source>
        <dbReference type="SAM" id="SignalP"/>
    </source>
</evidence>
<organism evidence="2 3">
    <name type="scientific">Symbiodinium necroappetens</name>
    <dbReference type="NCBI Taxonomy" id="1628268"/>
    <lineage>
        <taxon>Eukaryota</taxon>
        <taxon>Sar</taxon>
        <taxon>Alveolata</taxon>
        <taxon>Dinophyceae</taxon>
        <taxon>Suessiales</taxon>
        <taxon>Symbiodiniaceae</taxon>
        <taxon>Symbiodinium</taxon>
    </lineage>
</organism>
<reference evidence="2" key="1">
    <citation type="submission" date="2021-02" db="EMBL/GenBank/DDBJ databases">
        <authorList>
            <person name="Dougan E. K."/>
            <person name="Rhodes N."/>
            <person name="Thang M."/>
            <person name="Chan C."/>
        </authorList>
    </citation>
    <scope>NUCLEOTIDE SEQUENCE</scope>
</reference>
<sequence length="461" mass="49024">MRKCAIAAASVACIAGSSFAGVIGPDVIVGSLPNLQRFGNVGQITGYSIATTSCNIGDQILNWNPNTNIHPVISQSISRVGPAGDNGTKIEMLGISWLKHGFCALQGTVCGSCQPAGGGCPPRLGIGCSDPYSSGLNGQQSNLGLPADVNAHTGFYSMPFTGVNQSGNQIFKRIQVDANLLDPGQNPGATYWGAGQYVQSEDSSFGNQDNNASHRQILVSSGSVNSGYNLLFTGSTVREEPVIFAWETVDNSVTIIPVDVPETATAGDNNGRVYFAYDVSQNNDGTWHYEYAMNNVSSDNRIRGFRIPGLDIADMMNIEFTDVDYHSGSPISNTDWNTNASTSDDFEIRGPSFGSNPNANSLWWGRLYRIGFDSPNAPEMVTAQLRTFKSNELLDVSVMAPQSANVCLGDCDGSGTVDFNDLVAMLFEFGSADDGACNADLTGRVDFNDLVAALFLFGPCP</sequence>
<gene>
    <name evidence="2" type="ORF">SNEC2469_LOCUS15839</name>
</gene>
<dbReference type="EMBL" id="CAJNJA010025808">
    <property type="protein sequence ID" value="CAE7549794.1"/>
    <property type="molecule type" value="Genomic_DNA"/>
</dbReference>
<keyword evidence="1" id="KW-0732">Signal</keyword>